<dbReference type="AlphaFoldDB" id="A0A2G5UTZ9"/>
<dbReference type="OrthoDB" id="5835471at2759"/>
<organism evidence="1 2">
    <name type="scientific">Caenorhabditis nigoni</name>
    <dbReference type="NCBI Taxonomy" id="1611254"/>
    <lineage>
        <taxon>Eukaryota</taxon>
        <taxon>Metazoa</taxon>
        <taxon>Ecdysozoa</taxon>
        <taxon>Nematoda</taxon>
        <taxon>Chromadorea</taxon>
        <taxon>Rhabditida</taxon>
        <taxon>Rhabditina</taxon>
        <taxon>Rhabditomorpha</taxon>
        <taxon>Rhabditoidea</taxon>
        <taxon>Rhabditidae</taxon>
        <taxon>Peloderinae</taxon>
        <taxon>Caenorhabditis</taxon>
    </lineage>
</organism>
<comment type="caution">
    <text evidence="1">The sequence shown here is derived from an EMBL/GenBank/DDBJ whole genome shotgun (WGS) entry which is preliminary data.</text>
</comment>
<keyword evidence="2" id="KW-1185">Reference proteome</keyword>
<reference evidence="2" key="1">
    <citation type="submission" date="2017-10" db="EMBL/GenBank/DDBJ databases">
        <title>Rapid genome shrinkage in a self-fertile nematode reveals novel sperm competition proteins.</title>
        <authorList>
            <person name="Yin D."/>
            <person name="Schwarz E.M."/>
            <person name="Thomas C.G."/>
            <person name="Felde R.L."/>
            <person name="Korf I.F."/>
            <person name="Cutter A.D."/>
            <person name="Schartner C.M."/>
            <person name="Ralston E.J."/>
            <person name="Meyer B.J."/>
            <person name="Haag E.S."/>
        </authorList>
    </citation>
    <scope>NUCLEOTIDE SEQUENCE [LARGE SCALE GENOMIC DNA]</scope>
    <source>
        <strain evidence="2">JU1422</strain>
    </source>
</reference>
<dbReference type="EMBL" id="PDUG01000003">
    <property type="protein sequence ID" value="PIC42831.1"/>
    <property type="molecule type" value="Genomic_DNA"/>
</dbReference>
<name>A0A2G5UTZ9_9PELO</name>
<evidence type="ECO:0000313" key="1">
    <source>
        <dbReference type="EMBL" id="PIC42831.1"/>
    </source>
</evidence>
<gene>
    <name evidence="1" type="primary">Cnig_chr_III.g9778</name>
    <name evidence="1" type="ORF">B9Z55_009778</name>
</gene>
<sequence>MGKIAVGTEFVVFHQQHTLEMASSRRREQMNRQRASELQKFLFTSTKPDENEHRCVVVIDEKHAASFRHGGHSQLKMDDPVMLYNVVEPMLQYESKVTAVSENHDIIVFKLTKGTFKNFPRNTGTLFGGKEYLQLGVHSGREPMWNQGIISERKIGFYIGTSHRMAGDLGSGIFDSAGYFLGISTTKRENMPIASHHQDTRIVSSDVIFAFAGIVDEEEAEEYKPIEEIGEDHEDDKVSYFLCRVQSNYPGEITWKTLSKAVIVFQISREAFASRPALNRQMRKKTALELEKLLFTSTKPDENVHRCVVVIDKKNAVSYRHGGHSQLKIYDKVMLYNVLEPSMIYEVFSIMQTSC</sequence>
<proteinExistence type="predicted"/>
<protein>
    <submittedName>
        <fullName evidence="1">Uncharacterized protein</fullName>
    </submittedName>
</protein>
<accession>A0A2G5UTZ9</accession>
<evidence type="ECO:0000313" key="2">
    <source>
        <dbReference type="Proteomes" id="UP000230233"/>
    </source>
</evidence>
<dbReference type="Proteomes" id="UP000230233">
    <property type="component" value="Chromosome III"/>
</dbReference>